<dbReference type="InterPro" id="IPR040090">
    <property type="entry name" value="TXNDC16"/>
</dbReference>
<evidence type="ECO:0000313" key="4">
    <source>
        <dbReference type="WormBase" id="CBG21359"/>
    </source>
</evidence>
<keyword evidence="3" id="KW-1185">Reference proteome</keyword>
<dbReference type="InParanoid" id="A8XZX5"/>
<organism evidence="2 3">
    <name type="scientific">Caenorhabditis briggsae</name>
    <dbReference type="NCBI Taxonomy" id="6238"/>
    <lineage>
        <taxon>Eukaryota</taxon>
        <taxon>Metazoa</taxon>
        <taxon>Ecdysozoa</taxon>
        <taxon>Nematoda</taxon>
        <taxon>Chromadorea</taxon>
        <taxon>Rhabditida</taxon>
        <taxon>Rhabditina</taxon>
        <taxon>Rhabditomorpha</taxon>
        <taxon>Rhabditoidea</taxon>
        <taxon>Rhabditidae</taxon>
        <taxon>Peloderinae</taxon>
        <taxon>Caenorhabditis</taxon>
    </lineage>
</organism>
<sequence length="511" mass="59812">MHFSLIFSLLLSAISAEHVTVTYHFWEKNPEVVEKVEWFTRYVANSNRFWTSNLVYLQQNEQNNKIQISSESWKSANIEETITDLDHLDEFFVSIFQKFAGKLYTNKALDSLPVFDDTVFERSRHAYEGLEINAKSLETFRFDYWLKISDDFGTSHASKYVFSLLIRKRTFEQWEAVVNFVSAIKRSGQPGYIIDCESKKGLLENKICPDNSDDDTPILYAFRDEEIQAIYEGGFQKNHVHDWILTIKQPQIRILNENLVPQYRSGNVPGFDRPRHTVTILFVHTKKCQVWRNYVKFAKENHGKFHLTAVVSPEVKKWSFHPAFITMKPDDPYVKAFTLYKDIHWNRMVEFLEDGVHPGCHPLISPSEFLFATSVEKPLLVFFDPLGTKNVTGFQYHASQEQTSERSAFYAAISGMDLFGLYIMSVFNIDTPSYVVIRRDEKGWCLFKKPIENDNFLSVKAWVQHLEPSHCDDFIEDFMFPIARLNLLERYEDVDELEQELTAVERNRDEL</sequence>
<evidence type="ECO:0000256" key="1">
    <source>
        <dbReference type="SAM" id="SignalP"/>
    </source>
</evidence>
<dbReference type="OMA" id="NRFWTSN"/>
<dbReference type="GeneID" id="8588947"/>
<feature type="signal peptide" evidence="1">
    <location>
        <begin position="1"/>
        <end position="16"/>
    </location>
</feature>
<dbReference type="CTD" id="8588947"/>
<reference evidence="2 3" key="2">
    <citation type="journal article" date="2011" name="PLoS Genet.">
        <title>Caenorhabditis briggsae recombinant inbred line genotypes reveal inter-strain incompatibility and the evolution of recombination.</title>
        <authorList>
            <person name="Ross J.A."/>
            <person name="Koboldt D.C."/>
            <person name="Staisch J.E."/>
            <person name="Chamberlin H.M."/>
            <person name="Gupta B.P."/>
            <person name="Miller R.D."/>
            <person name="Baird S.E."/>
            <person name="Haag E.S."/>
        </authorList>
    </citation>
    <scope>NUCLEOTIDE SEQUENCE [LARGE SCALE GENOMIC DNA]</scope>
    <source>
        <strain evidence="2 3">AF16</strain>
    </source>
</reference>
<evidence type="ECO:0000313" key="2">
    <source>
        <dbReference type="EMBL" id="CAP38192.2"/>
    </source>
</evidence>
<keyword evidence="1" id="KW-0732">Signal</keyword>
<dbReference type="HOGENOM" id="CLU_533442_0_0_1"/>
<dbReference type="eggNOG" id="ENOG502TG8R">
    <property type="taxonomic scope" value="Eukaryota"/>
</dbReference>
<dbReference type="EMBL" id="HE601136">
    <property type="protein sequence ID" value="CAP38192.2"/>
    <property type="molecule type" value="Genomic_DNA"/>
</dbReference>
<dbReference type="Proteomes" id="UP000008549">
    <property type="component" value="Unassembled WGS sequence"/>
</dbReference>
<dbReference type="WormBase" id="CBG21359">
    <property type="protein sequence ID" value="CBP48155"/>
    <property type="gene ID" value="WBGene00040163"/>
</dbReference>
<gene>
    <name evidence="2 4" type="ORF">CBG21359</name>
    <name evidence="2" type="ORF">CBG_21359</name>
</gene>
<accession>A8XZX5</accession>
<evidence type="ECO:0000313" key="3">
    <source>
        <dbReference type="Proteomes" id="UP000008549"/>
    </source>
</evidence>
<protein>
    <submittedName>
        <fullName evidence="2">Protein CBG21359</fullName>
    </submittedName>
</protein>
<feature type="chain" id="PRO_5002734120" evidence="1">
    <location>
        <begin position="17"/>
        <end position="511"/>
    </location>
</feature>
<dbReference type="AlphaFoldDB" id="A8XZX5"/>
<dbReference type="PANTHER" id="PTHR22699">
    <property type="entry name" value="THIOREDOXIN DOMAIN-CONTAINING PROTEIN 16"/>
    <property type="match status" value="1"/>
</dbReference>
<dbReference type="RefSeq" id="XP_045097287.1">
    <property type="nucleotide sequence ID" value="XM_045242897.1"/>
</dbReference>
<dbReference type="FunCoup" id="A8XZX5">
    <property type="interactions" value="1462"/>
</dbReference>
<name>A8XZX5_CAEBR</name>
<dbReference type="KEGG" id="cbr:CBG_21359"/>
<dbReference type="PANTHER" id="PTHR22699:SF3">
    <property type="entry name" value="DUF4105 DOMAIN-CONTAINING PROTEIN"/>
    <property type="match status" value="1"/>
</dbReference>
<reference evidence="2 3" key="1">
    <citation type="journal article" date="2003" name="PLoS Biol.">
        <title>The genome sequence of Caenorhabditis briggsae: a platform for comparative genomics.</title>
        <authorList>
            <person name="Stein L.D."/>
            <person name="Bao Z."/>
            <person name="Blasiar D."/>
            <person name="Blumenthal T."/>
            <person name="Brent M.R."/>
            <person name="Chen N."/>
            <person name="Chinwalla A."/>
            <person name="Clarke L."/>
            <person name="Clee C."/>
            <person name="Coghlan A."/>
            <person name="Coulson A."/>
            <person name="D'Eustachio P."/>
            <person name="Fitch D.H."/>
            <person name="Fulton L.A."/>
            <person name="Fulton R.E."/>
            <person name="Griffiths-Jones S."/>
            <person name="Harris T.W."/>
            <person name="Hillier L.W."/>
            <person name="Kamath R."/>
            <person name="Kuwabara P.E."/>
            <person name="Mardis E.R."/>
            <person name="Marra M.A."/>
            <person name="Miner T.L."/>
            <person name="Minx P."/>
            <person name="Mullikin J.C."/>
            <person name="Plumb R.W."/>
            <person name="Rogers J."/>
            <person name="Schein J.E."/>
            <person name="Sohrmann M."/>
            <person name="Spieth J."/>
            <person name="Stajich J.E."/>
            <person name="Wei C."/>
            <person name="Willey D."/>
            <person name="Wilson R.K."/>
            <person name="Durbin R."/>
            <person name="Waterston R.H."/>
        </authorList>
    </citation>
    <scope>NUCLEOTIDE SEQUENCE [LARGE SCALE GENOMIC DNA]</scope>
    <source>
        <strain evidence="2 3">AF16</strain>
    </source>
</reference>
<proteinExistence type="predicted"/>